<comment type="cofactor">
    <cofactor evidence="1 16">
        <name>FAD</name>
        <dbReference type="ChEBI" id="CHEBI:57692"/>
    </cofactor>
</comment>
<dbReference type="FunFam" id="3.50.50.60:FF:000081">
    <property type="entry name" value="prenylcysteine oxidase 1"/>
    <property type="match status" value="1"/>
</dbReference>
<evidence type="ECO:0000256" key="5">
    <source>
        <dbReference type="ARBA" id="ARBA00022729"/>
    </source>
</evidence>
<reference evidence="20" key="2">
    <citation type="journal article" date="2014" name="Nat. Commun.">
        <title>The cavefish genome reveals candidate genes for eye loss.</title>
        <authorList>
            <person name="McGaugh S.E."/>
            <person name="Gross J.B."/>
            <person name="Aken B."/>
            <person name="Blin M."/>
            <person name="Borowsky R."/>
            <person name="Chalopin D."/>
            <person name="Hinaux H."/>
            <person name="Jeffery W.R."/>
            <person name="Keene A."/>
            <person name="Ma L."/>
            <person name="Minx P."/>
            <person name="Murphy D."/>
            <person name="O'Quin K.E."/>
            <person name="Retaux S."/>
            <person name="Rohner N."/>
            <person name="Searle S.M."/>
            <person name="Stahl B.A."/>
            <person name="Tabin C."/>
            <person name="Volff J.N."/>
            <person name="Yoshizawa M."/>
            <person name="Warren W.C."/>
        </authorList>
    </citation>
    <scope>NUCLEOTIDE SEQUENCE [LARGE SCALE GENOMIC DNA]</scope>
    <source>
        <strain evidence="20">female</strain>
    </source>
</reference>
<dbReference type="Pfam" id="PF13450">
    <property type="entry name" value="NAD_binding_8"/>
    <property type="match status" value="1"/>
</dbReference>
<name>A0A3B1IZI2_ASTMX</name>
<reference evidence="20" key="1">
    <citation type="submission" date="2013-03" db="EMBL/GenBank/DDBJ databases">
        <authorList>
            <person name="Jeffery W."/>
            <person name="Warren W."/>
            <person name="Wilson R.K."/>
        </authorList>
    </citation>
    <scope>NUCLEOTIDE SEQUENCE</scope>
    <source>
        <strain evidence="20">female</strain>
    </source>
</reference>
<dbReference type="InterPro" id="IPR010795">
    <property type="entry name" value="Prenylcys_lyase"/>
</dbReference>
<dbReference type="GeneTree" id="ENSGT00390000011206"/>
<protein>
    <recommendedName>
        <fullName evidence="11">Prenylcysteine oxidase 1</fullName>
        <ecNumber evidence="10">1.8.3.5</ecNumber>
    </recommendedName>
</protein>
<evidence type="ECO:0000256" key="7">
    <source>
        <dbReference type="ARBA" id="ARBA00023002"/>
    </source>
</evidence>
<keyword evidence="6 16" id="KW-0274">FAD</keyword>
<keyword evidence="7 16" id="KW-0560">Oxidoreductase</keyword>
<dbReference type="InParanoid" id="A0A3B1IZI2"/>
<comment type="similarity">
    <text evidence="3 16">Belongs to the prenylcysteine oxidase family.</text>
</comment>
<sequence length="501" mass="55447">MFLRYLSVRALLLLLGICLIGPRGLASAAETKEPKKIAVIGGGIGGSAAAYFLRQEFGASVKIDVFEAGTVGGRTATENVKGQDYEIGAAVIHPLNLHLKHFVETLGLSPRAEVKNKMAIFNGKELTFEESDWFIVNFIRMLWRYGFNSYRKFGWVEGILGKFMSVYQYQKFGYAFSSVEQLLRSVDAERFLNQTLEEAMRADGFSQAFINDIVTPNTRTNFGLNAALNAFVGVVSLADGTSGLWSVEGGNKRMSAGLLQLCKAEIIQGRVTGITLKTSKSASQYEVNYSVDSGPSRSLYDIVIIATPLHKGLSDISFSGFSPPIPSHFSGDFQQIVNTLVLGRLNMSYLGTDQRAADFLVSDILTTDNKALPFNSLATVAPVKIPQGYAHPPASANKVWKMFSAQPLSEEQLGEMFESQEGVWVKRWLAYPSYTPPNHRTPPFILHDHLYYVNAIEWAASCMEMSALSARNAALLAYNRWHGHAHKIDQEDLETRLRTEL</sequence>
<keyword evidence="20" id="KW-1185">Reference proteome</keyword>
<keyword evidence="8" id="KW-0325">Glycoprotein</keyword>
<dbReference type="GO" id="GO:0001735">
    <property type="term" value="F:prenylcysteine oxidase activity"/>
    <property type="evidence" value="ECO:0007669"/>
    <property type="project" value="UniProtKB-UniRule"/>
</dbReference>
<proteinExistence type="inferred from homology"/>
<dbReference type="InterPro" id="IPR036188">
    <property type="entry name" value="FAD/NAD-bd_sf"/>
</dbReference>
<dbReference type="Pfam" id="PF07156">
    <property type="entry name" value="Prenylcys_lyase"/>
    <property type="match status" value="1"/>
</dbReference>
<evidence type="ECO:0000256" key="11">
    <source>
        <dbReference type="ARBA" id="ARBA00040608"/>
    </source>
</evidence>
<dbReference type="SUPFAM" id="SSF51905">
    <property type="entry name" value="FAD/NAD(P)-binding domain"/>
    <property type="match status" value="1"/>
</dbReference>
<dbReference type="EC" id="1.8.3.5" evidence="10"/>
<comment type="catalytic activity">
    <reaction evidence="15">
        <text>[(2E,6E,10E)-geranylgeranyl]-L-cysteine + O2 + H2O = (2E,6E,10E)-geranylgeranial + L-cysteine + H2O2</text>
        <dbReference type="Rhea" id="RHEA:70407"/>
        <dbReference type="ChEBI" id="CHEBI:15377"/>
        <dbReference type="ChEBI" id="CHEBI:15379"/>
        <dbReference type="ChEBI" id="CHEBI:16240"/>
        <dbReference type="ChEBI" id="CHEBI:35235"/>
        <dbReference type="ChEBI" id="CHEBI:189549"/>
        <dbReference type="ChEBI" id="CHEBI:189554"/>
        <dbReference type="EC" id="1.8.3.5"/>
    </reaction>
    <physiologicalReaction direction="left-to-right" evidence="15">
        <dbReference type="Rhea" id="RHEA:70408"/>
    </physiologicalReaction>
</comment>
<dbReference type="GO" id="GO:0030328">
    <property type="term" value="P:prenylcysteine catabolic process"/>
    <property type="evidence" value="ECO:0007669"/>
    <property type="project" value="UniProtKB-UniRule"/>
</dbReference>
<evidence type="ECO:0000256" key="12">
    <source>
        <dbReference type="ARBA" id="ARBA00045287"/>
    </source>
</evidence>
<comment type="function">
    <text evidence="12">Prenylcysteine oxidase that cleaves the thioether bond of prenyl-L-cysteines, such as farnesylcysteine and geranylgeranylcysteine. Only active against free prenylcysteines and not prenylcysteine residues within prenylated proteins or peptides. Involved in the final step in the degradation of prenylated proteins, by degrading prenylcysteines after the protein has been degraded.</text>
</comment>
<evidence type="ECO:0000256" key="2">
    <source>
        <dbReference type="ARBA" id="ARBA00004371"/>
    </source>
</evidence>
<feature type="domain" description="Prenylcysteine lyase" evidence="18">
    <location>
        <begin position="128"/>
        <end position="490"/>
    </location>
</feature>
<dbReference type="InterPro" id="IPR017046">
    <property type="entry name" value="Prenylcysteine_Oxase1"/>
</dbReference>
<dbReference type="AlphaFoldDB" id="A0A3B1IZI2"/>
<organism evidence="19 20">
    <name type="scientific">Astyanax mexicanus</name>
    <name type="common">Blind cave fish</name>
    <name type="synonym">Astyanax fasciatus mexicanus</name>
    <dbReference type="NCBI Taxonomy" id="7994"/>
    <lineage>
        <taxon>Eukaryota</taxon>
        <taxon>Metazoa</taxon>
        <taxon>Chordata</taxon>
        <taxon>Craniata</taxon>
        <taxon>Vertebrata</taxon>
        <taxon>Euteleostomi</taxon>
        <taxon>Actinopterygii</taxon>
        <taxon>Neopterygii</taxon>
        <taxon>Teleostei</taxon>
        <taxon>Ostariophysi</taxon>
        <taxon>Characiformes</taxon>
        <taxon>Characoidei</taxon>
        <taxon>Acestrorhamphidae</taxon>
        <taxon>Acestrorhamphinae</taxon>
        <taxon>Astyanax</taxon>
    </lineage>
</organism>
<comment type="subcellular location">
    <subcellularLocation>
        <location evidence="2">Lysosome</location>
    </subcellularLocation>
</comment>
<evidence type="ECO:0000256" key="17">
    <source>
        <dbReference type="SAM" id="SignalP"/>
    </source>
</evidence>
<dbReference type="PANTHER" id="PTHR15944:SF3">
    <property type="entry name" value="PRENYLCYSTEINE OXIDASE 1"/>
    <property type="match status" value="1"/>
</dbReference>
<comment type="catalytic activity">
    <reaction evidence="13">
        <text>S-(2E,6E)-farnesyl-L-cysteine + O2 + H2O = (2E,6E)-farnesal + L-cysteine + H2O2</text>
        <dbReference type="Rhea" id="RHEA:30231"/>
        <dbReference type="ChEBI" id="CHEBI:15377"/>
        <dbReference type="ChEBI" id="CHEBI:15379"/>
        <dbReference type="ChEBI" id="CHEBI:15894"/>
        <dbReference type="ChEBI" id="CHEBI:16240"/>
        <dbReference type="ChEBI" id="CHEBI:35235"/>
        <dbReference type="ChEBI" id="CHEBI:62141"/>
        <dbReference type="EC" id="1.8.3.5"/>
    </reaction>
    <physiologicalReaction direction="left-to-right" evidence="13">
        <dbReference type="Rhea" id="RHEA:30232"/>
    </physiologicalReaction>
</comment>
<evidence type="ECO:0000256" key="14">
    <source>
        <dbReference type="ARBA" id="ARBA00048495"/>
    </source>
</evidence>
<dbReference type="Proteomes" id="UP000018467">
    <property type="component" value="Unassembled WGS sequence"/>
</dbReference>
<reference evidence="19" key="4">
    <citation type="submission" date="2025-09" db="UniProtKB">
        <authorList>
            <consortium name="Ensembl"/>
        </authorList>
    </citation>
    <scope>IDENTIFICATION</scope>
</reference>
<evidence type="ECO:0000256" key="1">
    <source>
        <dbReference type="ARBA" id="ARBA00001974"/>
    </source>
</evidence>
<evidence type="ECO:0000256" key="3">
    <source>
        <dbReference type="ARBA" id="ARBA00009967"/>
    </source>
</evidence>
<dbReference type="PIRSF" id="PIRSF036292">
    <property type="entry name" value="Prenylcysteine_oxidase"/>
    <property type="match status" value="1"/>
</dbReference>
<evidence type="ECO:0000256" key="4">
    <source>
        <dbReference type="ARBA" id="ARBA00022630"/>
    </source>
</evidence>
<dbReference type="GO" id="GO:0005764">
    <property type="term" value="C:lysosome"/>
    <property type="evidence" value="ECO:0007669"/>
    <property type="project" value="UniProtKB-SubCell"/>
</dbReference>
<dbReference type="Gene3D" id="3.50.50.60">
    <property type="entry name" value="FAD/NAD(P)-binding domain"/>
    <property type="match status" value="1"/>
</dbReference>
<dbReference type="STRING" id="7994.ENSAMXP00000035318"/>
<evidence type="ECO:0000256" key="8">
    <source>
        <dbReference type="ARBA" id="ARBA00023180"/>
    </source>
</evidence>
<dbReference type="Ensembl" id="ENSAMXT00000048909.1">
    <property type="protein sequence ID" value="ENSAMXP00000035318.1"/>
    <property type="gene ID" value="ENSAMXG00000031156.1"/>
</dbReference>
<dbReference type="GO" id="GO:0030327">
    <property type="term" value="P:prenylated protein catabolic process"/>
    <property type="evidence" value="ECO:0007669"/>
    <property type="project" value="TreeGrafter"/>
</dbReference>
<evidence type="ECO:0000256" key="15">
    <source>
        <dbReference type="ARBA" id="ARBA00049343"/>
    </source>
</evidence>
<dbReference type="PANTHER" id="PTHR15944">
    <property type="entry name" value="FARNESYLCYSTEINE LYASE"/>
    <property type="match status" value="1"/>
</dbReference>
<keyword evidence="4 16" id="KW-0285">Flavoprotein</keyword>
<evidence type="ECO:0000313" key="20">
    <source>
        <dbReference type="Proteomes" id="UP000018467"/>
    </source>
</evidence>
<dbReference type="Bgee" id="ENSAMXG00000031156">
    <property type="expression patterns" value="Expressed in bone element and 13 other cell types or tissues"/>
</dbReference>
<evidence type="ECO:0000256" key="10">
    <source>
        <dbReference type="ARBA" id="ARBA00039077"/>
    </source>
</evidence>
<feature type="signal peptide" evidence="17">
    <location>
        <begin position="1"/>
        <end position="28"/>
    </location>
</feature>
<accession>A0A3B1IZI2</accession>
<evidence type="ECO:0000256" key="13">
    <source>
        <dbReference type="ARBA" id="ARBA00047616"/>
    </source>
</evidence>
<evidence type="ECO:0000256" key="9">
    <source>
        <dbReference type="ARBA" id="ARBA00023228"/>
    </source>
</evidence>
<comment type="catalytic activity">
    <reaction evidence="14">
        <text>an S-polyprenyl-L-cysteine + O2 + H2O = a polyprenal + L-cysteine + H2O2</text>
        <dbReference type="Rhea" id="RHEA:53892"/>
        <dbReference type="Rhea" id="RHEA-COMP:13675"/>
        <dbReference type="Rhea" id="RHEA-COMP:13676"/>
        <dbReference type="ChEBI" id="CHEBI:15377"/>
        <dbReference type="ChEBI" id="CHEBI:15379"/>
        <dbReference type="ChEBI" id="CHEBI:16240"/>
        <dbReference type="ChEBI" id="CHEBI:35235"/>
        <dbReference type="ChEBI" id="CHEBI:137934"/>
        <dbReference type="ChEBI" id="CHEBI:137935"/>
        <dbReference type="EC" id="1.8.3.5"/>
    </reaction>
    <physiologicalReaction direction="left-to-right" evidence="14">
        <dbReference type="Rhea" id="RHEA:53893"/>
    </physiologicalReaction>
</comment>
<evidence type="ECO:0000259" key="18">
    <source>
        <dbReference type="Pfam" id="PF07156"/>
    </source>
</evidence>
<evidence type="ECO:0000313" key="19">
    <source>
        <dbReference type="Ensembl" id="ENSAMXP00000035318.1"/>
    </source>
</evidence>
<keyword evidence="9" id="KW-0458">Lysosome</keyword>
<reference evidence="19" key="3">
    <citation type="submission" date="2025-08" db="UniProtKB">
        <authorList>
            <consortium name="Ensembl"/>
        </authorList>
    </citation>
    <scope>IDENTIFICATION</scope>
</reference>
<feature type="chain" id="PRO_5017448218" description="Prenylcysteine oxidase 1" evidence="17">
    <location>
        <begin position="29"/>
        <end position="501"/>
    </location>
</feature>
<evidence type="ECO:0000256" key="6">
    <source>
        <dbReference type="ARBA" id="ARBA00022827"/>
    </source>
</evidence>
<evidence type="ECO:0000256" key="16">
    <source>
        <dbReference type="PIRNR" id="PIRNR036292"/>
    </source>
</evidence>
<keyword evidence="5 17" id="KW-0732">Signal</keyword>